<proteinExistence type="inferred from homology"/>
<dbReference type="GO" id="GO:0016616">
    <property type="term" value="F:oxidoreductase activity, acting on the CH-OH group of donors, NAD or NADP as acceptor"/>
    <property type="evidence" value="ECO:0007669"/>
    <property type="project" value="TreeGrafter"/>
</dbReference>
<dbReference type="PRINTS" id="PR00081">
    <property type="entry name" value="GDHRDH"/>
</dbReference>
<reference evidence="2" key="1">
    <citation type="journal article" date="2015" name="Nature">
        <title>Complex archaea that bridge the gap between prokaryotes and eukaryotes.</title>
        <authorList>
            <person name="Spang A."/>
            <person name="Saw J.H."/>
            <person name="Jorgensen S.L."/>
            <person name="Zaremba-Niedzwiedzka K."/>
            <person name="Martijn J."/>
            <person name="Lind A.E."/>
            <person name="van Eijk R."/>
            <person name="Schleper C."/>
            <person name="Guy L."/>
            <person name="Ettema T.J."/>
        </authorList>
    </citation>
    <scope>NUCLEOTIDE SEQUENCE</scope>
</reference>
<dbReference type="EMBL" id="LAZR01064910">
    <property type="protein sequence ID" value="KKK56600.1"/>
    <property type="molecule type" value="Genomic_DNA"/>
</dbReference>
<name>A0A0F8X6L7_9ZZZZ</name>
<dbReference type="InterPro" id="IPR036291">
    <property type="entry name" value="NAD(P)-bd_dom_sf"/>
</dbReference>
<evidence type="ECO:0008006" key="3">
    <source>
        <dbReference type="Google" id="ProtNLM"/>
    </source>
</evidence>
<accession>A0A0F8X6L7</accession>
<dbReference type="PANTHER" id="PTHR42760">
    <property type="entry name" value="SHORT-CHAIN DEHYDROGENASES/REDUCTASES FAMILY MEMBER"/>
    <property type="match status" value="1"/>
</dbReference>
<comment type="similarity">
    <text evidence="1">Belongs to the short-chain dehydrogenases/reductases (SDR) family.</text>
</comment>
<dbReference type="Pfam" id="PF13561">
    <property type="entry name" value="adh_short_C2"/>
    <property type="match status" value="1"/>
</dbReference>
<evidence type="ECO:0000256" key="1">
    <source>
        <dbReference type="ARBA" id="ARBA00006484"/>
    </source>
</evidence>
<comment type="caution">
    <text evidence="2">The sequence shown here is derived from an EMBL/GenBank/DDBJ whole genome shotgun (WGS) entry which is preliminary data.</text>
</comment>
<organism evidence="2">
    <name type="scientific">marine sediment metagenome</name>
    <dbReference type="NCBI Taxonomy" id="412755"/>
    <lineage>
        <taxon>unclassified sequences</taxon>
        <taxon>metagenomes</taxon>
        <taxon>ecological metagenomes</taxon>
    </lineage>
</organism>
<dbReference type="InterPro" id="IPR002347">
    <property type="entry name" value="SDR_fam"/>
</dbReference>
<dbReference type="Gene3D" id="3.40.50.720">
    <property type="entry name" value="NAD(P)-binding Rossmann-like Domain"/>
    <property type="match status" value="1"/>
</dbReference>
<dbReference type="SUPFAM" id="SSF51735">
    <property type="entry name" value="NAD(P)-binding Rossmann-fold domains"/>
    <property type="match status" value="1"/>
</dbReference>
<evidence type="ECO:0000313" key="2">
    <source>
        <dbReference type="EMBL" id="KKK56600.1"/>
    </source>
</evidence>
<feature type="non-terminal residue" evidence="2">
    <location>
        <position position="1"/>
    </location>
</feature>
<dbReference type="AlphaFoldDB" id="A0A0F8X6L7"/>
<gene>
    <name evidence="2" type="ORF">LCGC14_3062910</name>
</gene>
<protein>
    <recommendedName>
        <fullName evidence="3">Short-chain dehydrogenase/reductase SDR</fullName>
    </recommendedName>
</protein>
<sequence length="89" mass="9233">VSKQAGYNAAKAGVVALTASIASEYRRSGIAANVLLPGIIDTPGNREQMPDADFSRWVSAKELAALVLLLCGKEGGSMNGAKIPVYGRV</sequence>